<evidence type="ECO:0000313" key="4">
    <source>
        <dbReference type="Proteomes" id="UP000483672"/>
    </source>
</evidence>
<feature type="region of interest" description="Disordered" evidence="1">
    <location>
        <begin position="80"/>
        <end position="156"/>
    </location>
</feature>
<protein>
    <recommendedName>
        <fullName evidence="2">Clr5 domain-containing protein</fullName>
    </recommendedName>
</protein>
<evidence type="ECO:0000313" key="3">
    <source>
        <dbReference type="EMBL" id="KAF3231077.1"/>
    </source>
</evidence>
<sequence>MSSGAAVFNARYSRAVLSKSDWEDHREFIQKHYIENDKTLEDLKVLLKDNLGVEVTKHQLEYRCRRWKFRKNYSQAYPRQSQNQSVLKFPPVEAKKGRVKQKASCEPQPGPTRQKVRMPQDDGASGPNFATHGFCQFSSSPPASNDNGLSSYAALQDYDGRPSGALKQDEIYSSTQGNSYNPLLSVRGQNELLDARRASRHELDEYKSTGLNDSQLLFNSSTDYSPSQYVGHSTSPLDQSFETSMGSLHLRDRKHDTLQRQYAQEYPSLNTANFRNDLTPYLDTGYNTWPLSAPPFPYCESMNINWDADRSTTEMLADQQLDPNVCAAPLSHQQQNSFESTFPTNTHYMESGNTPRRSVFRYSDTMTREWNN</sequence>
<comment type="caution">
    <text evidence="3">The sequence shown here is derived from an EMBL/GenBank/DDBJ whole genome shotgun (WGS) entry which is preliminary data.</text>
</comment>
<proteinExistence type="predicted"/>
<dbReference type="EMBL" id="WIPF01000005">
    <property type="protein sequence ID" value="KAF3231077.1"/>
    <property type="molecule type" value="Genomic_DNA"/>
</dbReference>
<gene>
    <name evidence="3" type="ORF">TWF191_007799</name>
</gene>
<evidence type="ECO:0000259" key="2">
    <source>
        <dbReference type="Pfam" id="PF14420"/>
    </source>
</evidence>
<feature type="domain" description="Clr5" evidence="2">
    <location>
        <begin position="19"/>
        <end position="71"/>
    </location>
</feature>
<dbReference type="Pfam" id="PF14420">
    <property type="entry name" value="Clr5"/>
    <property type="match status" value="1"/>
</dbReference>
<dbReference type="InterPro" id="IPR025676">
    <property type="entry name" value="Clr5_dom"/>
</dbReference>
<reference evidence="3 4" key="1">
    <citation type="submission" date="2019-06" db="EMBL/GenBank/DDBJ databases">
        <authorList>
            <person name="Palmer J.M."/>
        </authorList>
    </citation>
    <scope>NUCLEOTIDE SEQUENCE [LARGE SCALE GENOMIC DNA]</scope>
    <source>
        <strain evidence="3 4">TWF191</strain>
    </source>
</reference>
<feature type="compositionally biased region" description="Polar residues" evidence="1">
    <location>
        <begin position="136"/>
        <end position="150"/>
    </location>
</feature>
<dbReference type="AlphaFoldDB" id="A0A6G1M8P6"/>
<name>A0A6G1M8P6_ORBOL</name>
<organism evidence="3 4">
    <name type="scientific">Orbilia oligospora</name>
    <name type="common">Nematode-trapping fungus</name>
    <name type="synonym">Arthrobotrys oligospora</name>
    <dbReference type="NCBI Taxonomy" id="2813651"/>
    <lineage>
        <taxon>Eukaryota</taxon>
        <taxon>Fungi</taxon>
        <taxon>Dikarya</taxon>
        <taxon>Ascomycota</taxon>
        <taxon>Pezizomycotina</taxon>
        <taxon>Orbiliomycetes</taxon>
        <taxon>Orbiliales</taxon>
        <taxon>Orbiliaceae</taxon>
        <taxon>Orbilia</taxon>
    </lineage>
</organism>
<evidence type="ECO:0000256" key="1">
    <source>
        <dbReference type="SAM" id="MobiDB-lite"/>
    </source>
</evidence>
<dbReference type="Proteomes" id="UP000483672">
    <property type="component" value="Unassembled WGS sequence"/>
</dbReference>
<accession>A0A6G1M8P6</accession>